<sequence length="77" mass="8076">MELRYLSVGRRSLPFSAGDVSLVSAKVEVSTFGMNGYGIFKGDVSLVSAEDEVSTFGMNGDGISKGVFSGSSEKDKS</sequence>
<gene>
    <name evidence="1" type="ORF">CDAR_501221</name>
</gene>
<dbReference type="EMBL" id="BPLQ01001851">
    <property type="protein sequence ID" value="GIX86027.1"/>
    <property type="molecule type" value="Genomic_DNA"/>
</dbReference>
<evidence type="ECO:0000313" key="1">
    <source>
        <dbReference type="EMBL" id="GIX86027.1"/>
    </source>
</evidence>
<name>A0AAV4NMJ8_9ARAC</name>
<protein>
    <submittedName>
        <fullName evidence="1">Uncharacterized protein</fullName>
    </submittedName>
</protein>
<accession>A0AAV4NMJ8</accession>
<proteinExistence type="predicted"/>
<reference evidence="1 2" key="1">
    <citation type="submission" date="2021-06" db="EMBL/GenBank/DDBJ databases">
        <title>Caerostris darwini draft genome.</title>
        <authorList>
            <person name="Kono N."/>
            <person name="Arakawa K."/>
        </authorList>
    </citation>
    <scope>NUCLEOTIDE SEQUENCE [LARGE SCALE GENOMIC DNA]</scope>
</reference>
<organism evidence="1 2">
    <name type="scientific">Caerostris darwini</name>
    <dbReference type="NCBI Taxonomy" id="1538125"/>
    <lineage>
        <taxon>Eukaryota</taxon>
        <taxon>Metazoa</taxon>
        <taxon>Ecdysozoa</taxon>
        <taxon>Arthropoda</taxon>
        <taxon>Chelicerata</taxon>
        <taxon>Arachnida</taxon>
        <taxon>Araneae</taxon>
        <taxon>Araneomorphae</taxon>
        <taxon>Entelegynae</taxon>
        <taxon>Araneoidea</taxon>
        <taxon>Araneidae</taxon>
        <taxon>Caerostris</taxon>
    </lineage>
</organism>
<evidence type="ECO:0000313" key="2">
    <source>
        <dbReference type="Proteomes" id="UP001054837"/>
    </source>
</evidence>
<dbReference type="Proteomes" id="UP001054837">
    <property type="component" value="Unassembled WGS sequence"/>
</dbReference>
<dbReference type="AlphaFoldDB" id="A0AAV4NMJ8"/>
<keyword evidence="2" id="KW-1185">Reference proteome</keyword>
<comment type="caution">
    <text evidence="1">The sequence shown here is derived from an EMBL/GenBank/DDBJ whole genome shotgun (WGS) entry which is preliminary data.</text>
</comment>